<proteinExistence type="predicted"/>
<dbReference type="Proteomes" id="UP000233551">
    <property type="component" value="Unassembled WGS sequence"/>
</dbReference>
<evidence type="ECO:0000313" key="1">
    <source>
        <dbReference type="EMBL" id="PKI43525.1"/>
    </source>
</evidence>
<comment type="caution">
    <text evidence="1">The sequence shown here is derived from an EMBL/GenBank/DDBJ whole genome shotgun (WGS) entry which is preliminary data.</text>
</comment>
<gene>
    <name evidence="1" type="ORF">CRG98_036083</name>
</gene>
<protein>
    <submittedName>
        <fullName evidence="1">Uncharacterized protein</fullName>
    </submittedName>
</protein>
<dbReference type="EMBL" id="PGOL01003044">
    <property type="protein sequence ID" value="PKI43525.1"/>
    <property type="molecule type" value="Genomic_DNA"/>
</dbReference>
<organism evidence="1 2">
    <name type="scientific">Punica granatum</name>
    <name type="common">Pomegranate</name>
    <dbReference type="NCBI Taxonomy" id="22663"/>
    <lineage>
        <taxon>Eukaryota</taxon>
        <taxon>Viridiplantae</taxon>
        <taxon>Streptophyta</taxon>
        <taxon>Embryophyta</taxon>
        <taxon>Tracheophyta</taxon>
        <taxon>Spermatophyta</taxon>
        <taxon>Magnoliopsida</taxon>
        <taxon>eudicotyledons</taxon>
        <taxon>Gunneridae</taxon>
        <taxon>Pentapetalae</taxon>
        <taxon>rosids</taxon>
        <taxon>malvids</taxon>
        <taxon>Myrtales</taxon>
        <taxon>Lythraceae</taxon>
        <taxon>Punica</taxon>
    </lineage>
</organism>
<keyword evidence="2" id="KW-1185">Reference proteome</keyword>
<reference evidence="1 2" key="1">
    <citation type="submission" date="2017-11" db="EMBL/GenBank/DDBJ databases">
        <title>De-novo sequencing of pomegranate (Punica granatum L.) genome.</title>
        <authorList>
            <person name="Akparov Z."/>
            <person name="Amiraslanov A."/>
            <person name="Hajiyeva S."/>
            <person name="Abbasov M."/>
            <person name="Kaur K."/>
            <person name="Hamwieh A."/>
            <person name="Solovyev V."/>
            <person name="Salamov A."/>
            <person name="Braich B."/>
            <person name="Kosarev P."/>
            <person name="Mahmoud A."/>
            <person name="Hajiyev E."/>
            <person name="Babayeva S."/>
            <person name="Izzatullayeva V."/>
            <person name="Mammadov A."/>
            <person name="Mammadov A."/>
            <person name="Sharifova S."/>
            <person name="Ojaghi J."/>
            <person name="Eynullazada K."/>
            <person name="Bayramov B."/>
            <person name="Abdulazimova A."/>
            <person name="Shahmuradov I."/>
        </authorList>
    </citation>
    <scope>NUCLEOTIDE SEQUENCE [LARGE SCALE GENOMIC DNA]</scope>
    <source>
        <strain evidence="2">cv. AG2017</strain>
        <tissue evidence="1">Leaf</tissue>
    </source>
</reference>
<evidence type="ECO:0000313" key="2">
    <source>
        <dbReference type="Proteomes" id="UP000233551"/>
    </source>
</evidence>
<name>A0A2I0IHQ8_PUNGR</name>
<dbReference type="AlphaFoldDB" id="A0A2I0IHQ8"/>
<accession>A0A2I0IHQ8</accession>
<sequence>MPDPVEFTVLSKYILHANLFSSLSTWRIPSSGKSRIVASVGGYQHCANAGPSGIYCAVEIHPPCEFVLLTVHLENPFVRKEARVDLLDDLFLNAEEKAGSLMPELTVLKAAQTILYLGHSTILVESFPEVYGSGLFEVFLG</sequence>